<accession>A0A645CI62</accession>
<gene>
    <name evidence="2" type="ORF">SDC9_123609</name>
</gene>
<feature type="compositionally biased region" description="Basic and acidic residues" evidence="1">
    <location>
        <begin position="85"/>
        <end position="97"/>
    </location>
</feature>
<comment type="caution">
    <text evidence="2">The sequence shown here is derived from an EMBL/GenBank/DDBJ whole genome shotgun (WGS) entry which is preliminary data.</text>
</comment>
<evidence type="ECO:0000256" key="1">
    <source>
        <dbReference type="SAM" id="MobiDB-lite"/>
    </source>
</evidence>
<feature type="compositionally biased region" description="Basic and acidic residues" evidence="1">
    <location>
        <begin position="120"/>
        <end position="133"/>
    </location>
</feature>
<feature type="region of interest" description="Disordered" evidence="1">
    <location>
        <begin position="77"/>
        <end position="158"/>
    </location>
</feature>
<reference evidence="2" key="1">
    <citation type="submission" date="2019-08" db="EMBL/GenBank/DDBJ databases">
        <authorList>
            <person name="Kucharzyk K."/>
            <person name="Murdoch R.W."/>
            <person name="Higgins S."/>
            <person name="Loffler F."/>
        </authorList>
    </citation>
    <scope>NUCLEOTIDE SEQUENCE</scope>
</reference>
<evidence type="ECO:0000313" key="2">
    <source>
        <dbReference type="EMBL" id="MPM76610.1"/>
    </source>
</evidence>
<dbReference type="AlphaFoldDB" id="A0A645CI62"/>
<sequence length="208" mass="21810">MATPSAGSMWRSAVAWQVALLFGAQMANFYLLITWLPTVEVHTGQSPIAGGVASVPVPSGGDRLRAVDPLCDAGARGSASGVDLGRPDHDRGHDGIVHRPRAGAVVGGLRRNERRSRPGGRPDLHRGTGEERRRRGPSFRDGSVRGVRVGDAGADPRRVPAGADRCLAGSGVARAGCGRAADDRRVVRGSRPAHPLRVTDLADGTVRD</sequence>
<name>A0A645CI62_9ZZZZ</name>
<organism evidence="2">
    <name type="scientific">bioreactor metagenome</name>
    <dbReference type="NCBI Taxonomy" id="1076179"/>
    <lineage>
        <taxon>unclassified sequences</taxon>
        <taxon>metagenomes</taxon>
        <taxon>ecological metagenomes</taxon>
    </lineage>
</organism>
<dbReference type="EMBL" id="VSSQ01027386">
    <property type="protein sequence ID" value="MPM76610.1"/>
    <property type="molecule type" value="Genomic_DNA"/>
</dbReference>
<protein>
    <recommendedName>
        <fullName evidence="3">MFS transporter</fullName>
    </recommendedName>
</protein>
<evidence type="ECO:0008006" key="3">
    <source>
        <dbReference type="Google" id="ProtNLM"/>
    </source>
</evidence>
<proteinExistence type="predicted"/>